<evidence type="ECO:0008006" key="5">
    <source>
        <dbReference type="Google" id="ProtNLM"/>
    </source>
</evidence>
<protein>
    <recommendedName>
        <fullName evidence="5">Protein regulator of cytokinesis 1</fullName>
    </recommendedName>
</protein>
<feature type="compositionally biased region" description="Basic and acidic residues" evidence="2">
    <location>
        <begin position="442"/>
        <end position="458"/>
    </location>
</feature>
<reference evidence="3" key="1">
    <citation type="submission" date="2021-08" db="EMBL/GenBank/DDBJ databases">
        <authorList>
            <person name="Misof B."/>
            <person name="Oliver O."/>
            <person name="Podsiadlowski L."/>
            <person name="Donath A."/>
            <person name="Peters R."/>
            <person name="Mayer C."/>
            <person name="Rust J."/>
            <person name="Gunkel S."/>
            <person name="Lesny P."/>
            <person name="Martin S."/>
            <person name="Oeyen J.P."/>
            <person name="Petersen M."/>
            <person name="Panagiotis P."/>
            <person name="Wilbrandt J."/>
            <person name="Tanja T."/>
        </authorList>
    </citation>
    <scope>NUCLEOTIDE SEQUENCE</scope>
    <source>
        <strain evidence="3">GBR_01_08_01A</strain>
        <tissue evidence="3">Thorax + abdomen</tissue>
    </source>
</reference>
<dbReference type="GO" id="GO:0005737">
    <property type="term" value="C:cytoplasm"/>
    <property type="evidence" value="ECO:0007669"/>
    <property type="project" value="TreeGrafter"/>
</dbReference>
<evidence type="ECO:0000313" key="4">
    <source>
        <dbReference type="Proteomes" id="UP001258017"/>
    </source>
</evidence>
<feature type="compositionally biased region" description="Polar residues" evidence="2">
    <location>
        <begin position="542"/>
        <end position="553"/>
    </location>
</feature>
<dbReference type="PANTHER" id="PTHR19321:SF41">
    <property type="entry name" value="FASCETTO-RELATED"/>
    <property type="match status" value="1"/>
</dbReference>
<evidence type="ECO:0000256" key="1">
    <source>
        <dbReference type="SAM" id="Coils"/>
    </source>
</evidence>
<feature type="coiled-coil region" evidence="1">
    <location>
        <begin position="156"/>
        <end position="183"/>
    </location>
</feature>
<comment type="caution">
    <text evidence="3">The sequence shown here is derived from an EMBL/GenBank/DDBJ whole genome shotgun (WGS) entry which is preliminary data.</text>
</comment>
<keyword evidence="4" id="KW-1185">Reference proteome</keyword>
<proteinExistence type="predicted"/>
<dbReference type="GO" id="GO:1990023">
    <property type="term" value="C:mitotic spindle midzone"/>
    <property type="evidence" value="ECO:0007669"/>
    <property type="project" value="TreeGrafter"/>
</dbReference>
<name>A0AAD9VJ20_9HYME</name>
<dbReference type="Pfam" id="PF03999">
    <property type="entry name" value="MAP65_ASE1"/>
    <property type="match status" value="1"/>
</dbReference>
<reference evidence="3" key="2">
    <citation type="journal article" date="2023" name="Commun. Biol.">
        <title>Intrasexual cuticular hydrocarbon dimorphism in a wasp sheds light on hydrocarbon biosynthesis genes in Hymenoptera.</title>
        <authorList>
            <person name="Moris V.C."/>
            <person name="Podsiadlowski L."/>
            <person name="Martin S."/>
            <person name="Oeyen J.P."/>
            <person name="Donath A."/>
            <person name="Petersen M."/>
            <person name="Wilbrandt J."/>
            <person name="Misof B."/>
            <person name="Liedtke D."/>
            <person name="Thamm M."/>
            <person name="Scheiner R."/>
            <person name="Schmitt T."/>
            <person name="Niehuis O."/>
        </authorList>
    </citation>
    <scope>NUCLEOTIDE SEQUENCE</scope>
    <source>
        <strain evidence="3">GBR_01_08_01A</strain>
    </source>
</reference>
<evidence type="ECO:0000256" key="2">
    <source>
        <dbReference type="SAM" id="MobiDB-lite"/>
    </source>
</evidence>
<feature type="compositionally biased region" description="Basic residues" evidence="2">
    <location>
        <begin position="513"/>
        <end position="523"/>
    </location>
</feature>
<dbReference type="GO" id="GO:0051256">
    <property type="term" value="P:mitotic spindle midzone assembly"/>
    <property type="evidence" value="ECO:0007669"/>
    <property type="project" value="TreeGrafter"/>
</dbReference>
<dbReference type="AlphaFoldDB" id="A0AAD9VJ20"/>
<feature type="region of interest" description="Disordered" evidence="2">
    <location>
        <begin position="442"/>
        <end position="553"/>
    </location>
</feature>
<feature type="coiled-coil region" evidence="1">
    <location>
        <begin position="217"/>
        <end position="244"/>
    </location>
</feature>
<feature type="coiled-coil region" evidence="1">
    <location>
        <begin position="58"/>
        <end position="89"/>
    </location>
</feature>
<feature type="compositionally biased region" description="Low complexity" evidence="2">
    <location>
        <begin position="464"/>
        <end position="473"/>
    </location>
</feature>
<gene>
    <name evidence="3" type="ORF">KPH14_011245</name>
</gene>
<feature type="compositionally biased region" description="Basic and acidic residues" evidence="2">
    <location>
        <begin position="525"/>
        <end position="541"/>
    </location>
</feature>
<dbReference type="Gene3D" id="1.20.58.1520">
    <property type="match status" value="1"/>
</dbReference>
<sequence length="639" mass="74574">MADESEWEEIGQNISAMVHTTLIQLHTLWVEIGYDKEAQTTYKMQVHDHIQELLNDMVLEMEEKKKVLLEESQQLIQNTAVLCKELKETIDTEGYETLTILKLQQVLQSDMEKLLHIKEQRKICLNELLKKEHEICKRLGVQVIGINSQLPTEEELSNFKLYIEKQEEEKNRIESEFKIKYKRIAKMIDDLGVNPSSYFEEILYNEPENFVLTPTNMAMLKEVQEKLEAQLERVKEEVEVLKEKLIALWEDLDEPADSRQAFFDTYSGYSQTTITAINAEIERCKEKAHIAKSVTEIRAELMNLWNLCKYSEFQRKRFTAFYSRIYTEDLLTLHKLEVDKVRKFYDTNRSIFDLLEERENLWSKMNELEHRANNPDRLNNRGGQLLAEEKERKVIQKKLPKIETQLRSLINEYETKQEEPFCINGVSLEEFLAESWANRNMEKETKKNARKEAKDKSIKKASATKKTPIASTSRLHTPMSTSKRKLIFGSTPNSSAKRRNVGSDKIRSVPHTYKIRRSGKVSRRMLSENKKRRSGQEKSKSSLENIPNPDTTYGQFQAHLKERDELRSSLIPEQVLANKSSLRTPNRTPMKPLRKNLYNVNASSSTTKLSHSSHRSPRSPRIDHTPKLVTAPNELPIIF</sequence>
<organism evidence="3 4">
    <name type="scientific">Odynerus spinipes</name>
    <dbReference type="NCBI Taxonomy" id="1348599"/>
    <lineage>
        <taxon>Eukaryota</taxon>
        <taxon>Metazoa</taxon>
        <taxon>Ecdysozoa</taxon>
        <taxon>Arthropoda</taxon>
        <taxon>Hexapoda</taxon>
        <taxon>Insecta</taxon>
        <taxon>Pterygota</taxon>
        <taxon>Neoptera</taxon>
        <taxon>Endopterygota</taxon>
        <taxon>Hymenoptera</taxon>
        <taxon>Apocrita</taxon>
        <taxon>Aculeata</taxon>
        <taxon>Vespoidea</taxon>
        <taxon>Vespidae</taxon>
        <taxon>Eumeninae</taxon>
        <taxon>Odynerus</taxon>
    </lineage>
</organism>
<feature type="region of interest" description="Disordered" evidence="2">
    <location>
        <begin position="601"/>
        <end position="627"/>
    </location>
</feature>
<dbReference type="InterPro" id="IPR007145">
    <property type="entry name" value="MAP65_Ase1_PRC1"/>
</dbReference>
<accession>A0AAD9VJ20</accession>
<dbReference type="EMBL" id="JAIFRP010004413">
    <property type="protein sequence ID" value="KAK2575525.1"/>
    <property type="molecule type" value="Genomic_DNA"/>
</dbReference>
<dbReference type="Proteomes" id="UP001258017">
    <property type="component" value="Unassembled WGS sequence"/>
</dbReference>
<keyword evidence="1" id="KW-0175">Coiled coil</keyword>
<dbReference type="GO" id="GO:0008017">
    <property type="term" value="F:microtubule binding"/>
    <property type="evidence" value="ECO:0007669"/>
    <property type="project" value="InterPro"/>
</dbReference>
<evidence type="ECO:0000313" key="3">
    <source>
        <dbReference type="EMBL" id="KAK2575525.1"/>
    </source>
</evidence>
<dbReference type="PANTHER" id="PTHR19321">
    <property type="entry name" value="PROTEIN REGULATOR OF CYTOKINESIS 1 PRC1-RELATED"/>
    <property type="match status" value="1"/>
</dbReference>